<dbReference type="EMBL" id="JAAHFQ010000038">
    <property type="protein sequence ID" value="NER26606.1"/>
    <property type="molecule type" value="Genomic_DNA"/>
</dbReference>
<proteinExistence type="predicted"/>
<keyword evidence="6" id="KW-0808">Transferase</keyword>
<evidence type="ECO:0000256" key="7">
    <source>
        <dbReference type="ARBA" id="ARBA00022692"/>
    </source>
</evidence>
<evidence type="ECO:0000259" key="20">
    <source>
        <dbReference type="PROSITE" id="PS50894"/>
    </source>
</evidence>
<evidence type="ECO:0000256" key="14">
    <source>
        <dbReference type="PROSITE-ProRule" id="PRU00110"/>
    </source>
</evidence>
<evidence type="ECO:0000256" key="12">
    <source>
        <dbReference type="ARBA" id="ARBA00023012"/>
    </source>
</evidence>
<dbReference type="Pfam" id="PF01627">
    <property type="entry name" value="Hpt"/>
    <property type="match status" value="1"/>
</dbReference>
<dbReference type="CDD" id="cd16922">
    <property type="entry name" value="HATPase_EvgS-ArcB-TorS-like"/>
    <property type="match status" value="1"/>
</dbReference>
<reference evidence="21" key="1">
    <citation type="submission" date="2019-11" db="EMBL/GenBank/DDBJ databases">
        <title>Genomic insights into an expanded diversity of filamentous marine cyanobacteria reveals the extraordinary biosynthetic potential of Moorea and Okeania.</title>
        <authorList>
            <person name="Ferreira Leao T."/>
            <person name="Wang M."/>
            <person name="Moss N."/>
            <person name="Da Silva R."/>
            <person name="Sanders J."/>
            <person name="Nurk S."/>
            <person name="Gurevich A."/>
            <person name="Humphrey G."/>
            <person name="Reher R."/>
            <person name="Zhu Q."/>
            <person name="Belda-Ferre P."/>
            <person name="Glukhov E."/>
            <person name="Rex R."/>
            <person name="Dorrestein P.C."/>
            <person name="Knight R."/>
            <person name="Pevzner P."/>
            <person name="Gerwick W.H."/>
            <person name="Gerwick L."/>
        </authorList>
    </citation>
    <scope>NUCLEOTIDE SEQUENCE</scope>
    <source>
        <strain evidence="21">SIO1C4</strain>
    </source>
</reference>
<evidence type="ECO:0000256" key="3">
    <source>
        <dbReference type="ARBA" id="ARBA00012438"/>
    </source>
</evidence>
<evidence type="ECO:0000256" key="8">
    <source>
        <dbReference type="ARBA" id="ARBA00022741"/>
    </source>
</evidence>
<dbReference type="PROSITE" id="PS50109">
    <property type="entry name" value="HIS_KIN"/>
    <property type="match status" value="1"/>
</dbReference>
<dbReference type="InterPro" id="IPR008207">
    <property type="entry name" value="Sig_transdc_His_kin_Hpt_dom"/>
</dbReference>
<dbReference type="FunFam" id="1.10.287.130:FF:000002">
    <property type="entry name" value="Two-component osmosensing histidine kinase"/>
    <property type="match status" value="1"/>
</dbReference>
<evidence type="ECO:0000256" key="11">
    <source>
        <dbReference type="ARBA" id="ARBA00022989"/>
    </source>
</evidence>
<dbReference type="GO" id="GO:0000155">
    <property type="term" value="F:phosphorelay sensor kinase activity"/>
    <property type="evidence" value="ECO:0007669"/>
    <property type="project" value="InterPro"/>
</dbReference>
<evidence type="ECO:0000256" key="2">
    <source>
        <dbReference type="ARBA" id="ARBA00004651"/>
    </source>
</evidence>
<evidence type="ECO:0000256" key="15">
    <source>
        <dbReference type="PROSITE-ProRule" id="PRU00169"/>
    </source>
</evidence>
<dbReference type="CDD" id="cd17546">
    <property type="entry name" value="REC_hyHK_CKI1_RcsC-like"/>
    <property type="match status" value="1"/>
</dbReference>
<dbReference type="CDD" id="cd00130">
    <property type="entry name" value="PAS"/>
    <property type="match status" value="1"/>
</dbReference>
<evidence type="ECO:0000256" key="9">
    <source>
        <dbReference type="ARBA" id="ARBA00022777"/>
    </source>
</evidence>
<dbReference type="InterPro" id="IPR011006">
    <property type="entry name" value="CheY-like_superfamily"/>
</dbReference>
<keyword evidence="13 17" id="KW-0472">Membrane</keyword>
<feature type="transmembrane region" description="Helical" evidence="17">
    <location>
        <begin position="62"/>
        <end position="85"/>
    </location>
</feature>
<feature type="modified residue" description="4-aspartylphosphate" evidence="15">
    <location>
        <position position="681"/>
    </location>
</feature>
<dbReference type="Pfam" id="PF08448">
    <property type="entry name" value="PAS_4"/>
    <property type="match status" value="1"/>
</dbReference>
<dbReference type="PROSITE" id="PS50894">
    <property type="entry name" value="HPT"/>
    <property type="match status" value="1"/>
</dbReference>
<evidence type="ECO:0000256" key="13">
    <source>
        <dbReference type="ARBA" id="ARBA00023136"/>
    </source>
</evidence>
<dbReference type="AlphaFoldDB" id="A0A6B3MYT7"/>
<keyword evidence="12" id="KW-0902">Two-component regulatory system</keyword>
<feature type="transmembrane region" description="Helical" evidence="17">
    <location>
        <begin position="26"/>
        <end position="50"/>
    </location>
</feature>
<dbReference type="CDD" id="cd00088">
    <property type="entry name" value="HPT"/>
    <property type="match status" value="1"/>
</dbReference>
<dbReference type="InterPro" id="IPR003661">
    <property type="entry name" value="HisK_dim/P_dom"/>
</dbReference>
<dbReference type="Gene3D" id="3.30.450.20">
    <property type="entry name" value="PAS domain"/>
    <property type="match status" value="1"/>
</dbReference>
<dbReference type="SMART" id="SM00448">
    <property type="entry name" value="REC"/>
    <property type="match status" value="2"/>
</dbReference>
<organism evidence="21">
    <name type="scientific">Symploca sp. SIO1C4</name>
    <dbReference type="NCBI Taxonomy" id="2607765"/>
    <lineage>
        <taxon>Bacteria</taxon>
        <taxon>Bacillati</taxon>
        <taxon>Cyanobacteriota</taxon>
        <taxon>Cyanophyceae</taxon>
        <taxon>Coleofasciculales</taxon>
        <taxon>Coleofasciculaceae</taxon>
        <taxon>Symploca</taxon>
    </lineage>
</organism>
<dbReference type="SUPFAM" id="SSF47384">
    <property type="entry name" value="Homodimeric domain of signal transducing histidine kinase"/>
    <property type="match status" value="1"/>
</dbReference>
<dbReference type="InterPro" id="IPR036097">
    <property type="entry name" value="HisK_dim/P_sf"/>
</dbReference>
<protein>
    <recommendedName>
        <fullName evidence="3">histidine kinase</fullName>
        <ecNumber evidence="3">2.7.13.3</ecNumber>
    </recommendedName>
</protein>
<evidence type="ECO:0000256" key="6">
    <source>
        <dbReference type="ARBA" id="ARBA00022679"/>
    </source>
</evidence>
<dbReference type="InterPro" id="IPR005467">
    <property type="entry name" value="His_kinase_dom"/>
</dbReference>
<feature type="modified residue" description="4-aspartylphosphate" evidence="15">
    <location>
        <position position="827"/>
    </location>
</feature>
<sequence>MTALANGLFGLLISHGDVYLPQLDLIWLKVASNAIIALPYYLIPLILIYIVSKRNDIAFNWIFLLFITFLFTGGTTHILAVWSLWEPNYLLSGLTKVITVVISLCTAVVSVNLIPKLLALPNSAQLEAANHQLDLAQQALKEDLAAQVEERTAQLKQANDDLVVEIRDRWLAEQALRRERQQLRQIITCAPVAMAMFDNQMCYLAHSQKWIEVYGLDGKSLIGGSHYEIFPNIPERWQGNYHQGLQGEILSASEDIWRHPDGTKVYLRWAIHPWYTPEGKVGGIVIASDEINELVEARETALEAARLKSEFLANMSHEIRTPMNGILGMAGLLLQTALQPQQLEYLRTICSSTQHLLNVINDILDFSKLEAGEMQLEQIDFDLDSCIDSVVDVLATEAEAKGLELVILLDSNVPRQLQGDPGRLRQILLNLIGNAVKFTDTGEILLRASLSCEPQPQRLGRGIEQFHFTPYSFEEYFTNGKGDKGEQISTQVGEDIINADSPNGRYSQVRSKCPPAQTSCYVNTPSPTSQSPITIQFEVRDTGIGISPSDQGKLFQSFSQVDASTTRQYGGTGLGLTICKQLVELMGGSIGVDSALGQGSNFWFTASFGIQAMPMTRSFPMEPSQLKLLVASQTARTRQAVRLLAETWGARIDEATDSSATLKILRSKASQGEPYNLAIIDWQLQDSQGEPLVPIISNDPVLTGIKLLVMTTMHQLQQVQQLNWLEVSGYIIKPVRASRLHESLLKALTCQRAIASDVLVNSKAKYTKGQQLNQLPPKILLAEDHQVNQIVIQNQLQMLGLQADCVGNGRVALNQLAKQDYDIVLMDCQMPVLDGYEATKELRRLEGSQRHTVVIALTANALPADRSKCLAAGMDDYLTKPVELDTLEAMIQRWLSKIAEFEAVARESEAVTNPEVEFTNTEDKLLDWKRLDDISRGKVEFQQQLLQAFIDNAQVGLERISQALQTQDFVTLEQQAHRIKGSSANIGILLMPDIAAGLEKQARAKTLDGASEQLRNLERLLEQIRNFLTNWLLQAVDG</sequence>
<keyword evidence="9" id="KW-0418">Kinase</keyword>
<feature type="domain" description="HPt" evidence="20">
    <location>
        <begin position="938"/>
        <end position="1031"/>
    </location>
</feature>
<dbReference type="InterPro" id="IPR001789">
    <property type="entry name" value="Sig_transdc_resp-reg_receiver"/>
</dbReference>
<keyword evidence="11 17" id="KW-1133">Transmembrane helix</keyword>
<dbReference type="SUPFAM" id="SSF52172">
    <property type="entry name" value="CheY-like"/>
    <property type="match status" value="2"/>
</dbReference>
<dbReference type="Pfam" id="PF02518">
    <property type="entry name" value="HATPase_c"/>
    <property type="match status" value="1"/>
</dbReference>
<dbReference type="InterPro" id="IPR013656">
    <property type="entry name" value="PAS_4"/>
</dbReference>
<dbReference type="SMART" id="SM00387">
    <property type="entry name" value="HATPase_c"/>
    <property type="match status" value="1"/>
</dbReference>
<keyword evidence="16" id="KW-0175">Coiled coil</keyword>
<dbReference type="InterPro" id="IPR058544">
    <property type="entry name" value="ETR1_N"/>
</dbReference>
<feature type="domain" description="Histidine kinase" evidence="18">
    <location>
        <begin position="314"/>
        <end position="610"/>
    </location>
</feature>
<dbReference type="PANTHER" id="PTHR45339:SF1">
    <property type="entry name" value="HYBRID SIGNAL TRANSDUCTION HISTIDINE KINASE J"/>
    <property type="match status" value="1"/>
</dbReference>
<dbReference type="PANTHER" id="PTHR45339">
    <property type="entry name" value="HYBRID SIGNAL TRANSDUCTION HISTIDINE KINASE J"/>
    <property type="match status" value="1"/>
</dbReference>
<dbReference type="InterPro" id="IPR035965">
    <property type="entry name" value="PAS-like_dom_sf"/>
</dbReference>
<dbReference type="SUPFAM" id="SSF55785">
    <property type="entry name" value="PYP-like sensor domain (PAS domain)"/>
    <property type="match status" value="1"/>
</dbReference>
<dbReference type="CDD" id="cd00082">
    <property type="entry name" value="HisKA"/>
    <property type="match status" value="1"/>
</dbReference>
<evidence type="ECO:0000313" key="21">
    <source>
        <dbReference type="EMBL" id="NER26606.1"/>
    </source>
</evidence>
<dbReference type="InterPro" id="IPR003594">
    <property type="entry name" value="HATPase_dom"/>
</dbReference>
<evidence type="ECO:0000256" key="4">
    <source>
        <dbReference type="ARBA" id="ARBA00022475"/>
    </source>
</evidence>
<evidence type="ECO:0000256" key="17">
    <source>
        <dbReference type="SAM" id="Phobius"/>
    </source>
</evidence>
<keyword evidence="8" id="KW-0547">Nucleotide-binding</keyword>
<dbReference type="PRINTS" id="PR00344">
    <property type="entry name" value="BCTRLSENSOR"/>
</dbReference>
<dbReference type="InterPro" id="IPR000014">
    <property type="entry name" value="PAS"/>
</dbReference>
<dbReference type="GO" id="GO:0005886">
    <property type="term" value="C:plasma membrane"/>
    <property type="evidence" value="ECO:0007669"/>
    <property type="project" value="UniProtKB-SubCell"/>
</dbReference>
<dbReference type="SMART" id="SM00388">
    <property type="entry name" value="HisKA"/>
    <property type="match status" value="1"/>
</dbReference>
<keyword evidence="7 17" id="KW-0812">Transmembrane</keyword>
<accession>A0A6B3MYT7</accession>
<dbReference type="SUPFAM" id="SSF47226">
    <property type="entry name" value="Histidine-containing phosphotransfer domain, HPT domain"/>
    <property type="match status" value="1"/>
</dbReference>
<dbReference type="PROSITE" id="PS50110">
    <property type="entry name" value="RESPONSE_REGULATORY"/>
    <property type="match status" value="2"/>
</dbReference>
<keyword evidence="5 15" id="KW-0597">Phosphoprotein</keyword>
<comment type="catalytic activity">
    <reaction evidence="1">
        <text>ATP + protein L-histidine = ADP + protein N-phospho-L-histidine.</text>
        <dbReference type="EC" id="2.7.13.3"/>
    </reaction>
</comment>
<evidence type="ECO:0000256" key="16">
    <source>
        <dbReference type="SAM" id="Coils"/>
    </source>
</evidence>
<feature type="domain" description="Response regulatory" evidence="19">
    <location>
        <begin position="778"/>
        <end position="895"/>
    </location>
</feature>
<dbReference type="SMART" id="SM00073">
    <property type="entry name" value="HPT"/>
    <property type="match status" value="1"/>
</dbReference>
<evidence type="ECO:0000256" key="10">
    <source>
        <dbReference type="ARBA" id="ARBA00022840"/>
    </source>
</evidence>
<dbReference type="Gene3D" id="3.30.565.10">
    <property type="entry name" value="Histidine kinase-like ATPase, C-terminal domain"/>
    <property type="match status" value="1"/>
</dbReference>
<keyword evidence="10" id="KW-0067">ATP-binding</keyword>
<dbReference type="Pfam" id="PF25487">
    <property type="entry name" value="ETR1_N"/>
    <property type="match status" value="1"/>
</dbReference>
<dbReference type="NCBIfam" id="TIGR00229">
    <property type="entry name" value="sensory_box"/>
    <property type="match status" value="1"/>
</dbReference>
<feature type="domain" description="Response regulatory" evidence="19">
    <location>
        <begin position="627"/>
        <end position="748"/>
    </location>
</feature>
<dbReference type="InterPro" id="IPR036890">
    <property type="entry name" value="HATPase_C_sf"/>
</dbReference>
<dbReference type="Gene3D" id="3.40.50.2300">
    <property type="match status" value="2"/>
</dbReference>
<feature type="modified residue" description="Phosphohistidine" evidence="14">
    <location>
        <position position="977"/>
    </location>
</feature>
<evidence type="ECO:0000256" key="5">
    <source>
        <dbReference type="ARBA" id="ARBA00022553"/>
    </source>
</evidence>
<dbReference type="SUPFAM" id="SSF55874">
    <property type="entry name" value="ATPase domain of HSP90 chaperone/DNA topoisomerase II/histidine kinase"/>
    <property type="match status" value="1"/>
</dbReference>
<evidence type="ECO:0000259" key="19">
    <source>
        <dbReference type="PROSITE" id="PS50110"/>
    </source>
</evidence>
<dbReference type="InterPro" id="IPR004358">
    <property type="entry name" value="Sig_transdc_His_kin-like_C"/>
</dbReference>
<dbReference type="Pfam" id="PF00072">
    <property type="entry name" value="Response_reg"/>
    <property type="match status" value="2"/>
</dbReference>
<dbReference type="EC" id="2.7.13.3" evidence="3"/>
<gene>
    <name evidence="21" type="ORF">F6J89_02990</name>
</gene>
<feature type="coiled-coil region" evidence="16">
    <location>
        <begin position="126"/>
        <end position="165"/>
    </location>
</feature>
<dbReference type="InterPro" id="IPR036641">
    <property type="entry name" value="HPT_dom_sf"/>
</dbReference>
<comment type="subcellular location">
    <subcellularLocation>
        <location evidence="2">Cell membrane</location>
        <topology evidence="2">Multi-pass membrane protein</topology>
    </subcellularLocation>
</comment>
<evidence type="ECO:0000256" key="1">
    <source>
        <dbReference type="ARBA" id="ARBA00000085"/>
    </source>
</evidence>
<dbReference type="GO" id="GO:0005524">
    <property type="term" value="F:ATP binding"/>
    <property type="evidence" value="ECO:0007669"/>
    <property type="project" value="UniProtKB-KW"/>
</dbReference>
<dbReference type="Gene3D" id="1.20.120.160">
    <property type="entry name" value="HPT domain"/>
    <property type="match status" value="1"/>
</dbReference>
<keyword evidence="4" id="KW-1003">Cell membrane</keyword>
<name>A0A6B3MYT7_9CYAN</name>
<comment type="caution">
    <text evidence="21">The sequence shown here is derived from an EMBL/GenBank/DDBJ whole genome shotgun (WGS) entry which is preliminary data.</text>
</comment>
<evidence type="ECO:0000259" key="18">
    <source>
        <dbReference type="PROSITE" id="PS50109"/>
    </source>
</evidence>
<dbReference type="Gene3D" id="1.10.287.130">
    <property type="match status" value="1"/>
</dbReference>
<dbReference type="Pfam" id="PF00512">
    <property type="entry name" value="HisKA"/>
    <property type="match status" value="1"/>
</dbReference>